<accession>A0A7X6HDV7</accession>
<comment type="caution">
    <text evidence="1">The sequence shown here is derived from an EMBL/GenBank/DDBJ whole genome shotgun (WGS) entry which is preliminary data.</text>
</comment>
<dbReference type="PANTHER" id="PTHR37943:SF1">
    <property type="entry name" value="PROTEIN VES"/>
    <property type="match status" value="1"/>
</dbReference>
<dbReference type="AlphaFoldDB" id="A0A7X6HDV7"/>
<sequence length="191" mass="19477">MTALPAGPIIRFADLSPSPWLNGGGRTVELASGASGAAAGQAPGDGGWDWRLSLADVDRPAPFSHLPGIRRILTVVDGGPLDLTVGGVRHRVERHRPFAFDGGARTVPGLPAGPVRNLNLMLRPASAQGSVAIIPLTESRPVGLRGFQLAVLLDGGAAAAGHQLAQFDTVIGGPGVETVTGRGQLALIDVA</sequence>
<dbReference type="InterPro" id="IPR010282">
    <property type="entry name" value="Uncharacterised_HutD/Ves"/>
</dbReference>
<evidence type="ECO:0000313" key="1">
    <source>
        <dbReference type="EMBL" id="NKX54449.1"/>
    </source>
</evidence>
<reference evidence="1 2" key="1">
    <citation type="submission" date="2020-04" db="EMBL/GenBank/DDBJ databases">
        <title>Arthrobacter sp. nov.</title>
        <authorList>
            <person name="Liu S."/>
        </authorList>
    </citation>
    <scope>NUCLEOTIDE SEQUENCE [LARGE SCALE GENOMIC DNA]</scope>
    <source>
        <strain evidence="1 2">E918</strain>
    </source>
</reference>
<dbReference type="Proteomes" id="UP000544090">
    <property type="component" value="Unassembled WGS sequence"/>
</dbReference>
<dbReference type="SUPFAM" id="SSF51182">
    <property type="entry name" value="RmlC-like cupins"/>
    <property type="match status" value="1"/>
</dbReference>
<dbReference type="PANTHER" id="PTHR37943">
    <property type="entry name" value="PROTEIN VES"/>
    <property type="match status" value="1"/>
</dbReference>
<dbReference type="InterPro" id="IPR011051">
    <property type="entry name" value="RmlC_Cupin_sf"/>
</dbReference>
<protein>
    <submittedName>
        <fullName evidence="1">HutD family protein</fullName>
    </submittedName>
</protein>
<dbReference type="Pfam" id="PF05962">
    <property type="entry name" value="HutD"/>
    <property type="match status" value="1"/>
</dbReference>
<proteinExistence type="predicted"/>
<dbReference type="EMBL" id="JAAZSQ010000005">
    <property type="protein sequence ID" value="NKX54449.1"/>
    <property type="molecule type" value="Genomic_DNA"/>
</dbReference>
<dbReference type="Gene3D" id="2.60.120.10">
    <property type="entry name" value="Jelly Rolls"/>
    <property type="match status" value="1"/>
</dbReference>
<gene>
    <name evidence="1" type="ORF">HGG74_07810</name>
</gene>
<keyword evidence="2" id="KW-1185">Reference proteome</keyword>
<dbReference type="InterPro" id="IPR014710">
    <property type="entry name" value="RmlC-like_jellyroll"/>
</dbReference>
<evidence type="ECO:0000313" key="2">
    <source>
        <dbReference type="Proteomes" id="UP000544090"/>
    </source>
</evidence>
<dbReference type="RefSeq" id="WP_168485784.1">
    <property type="nucleotide sequence ID" value="NZ_JAAZSQ010000005.1"/>
</dbReference>
<organism evidence="1 2">
    <name type="scientific">Arthrobacter mobilis</name>
    <dbReference type="NCBI Taxonomy" id="2724944"/>
    <lineage>
        <taxon>Bacteria</taxon>
        <taxon>Bacillati</taxon>
        <taxon>Actinomycetota</taxon>
        <taxon>Actinomycetes</taxon>
        <taxon>Micrococcales</taxon>
        <taxon>Micrococcaceae</taxon>
        <taxon>Arthrobacter</taxon>
    </lineage>
</organism>
<name>A0A7X6HDV7_9MICC</name>